<organism evidence="2 3">
    <name type="scientific">Runella defluvii</name>
    <dbReference type="NCBI Taxonomy" id="370973"/>
    <lineage>
        <taxon>Bacteria</taxon>
        <taxon>Pseudomonadati</taxon>
        <taxon>Bacteroidota</taxon>
        <taxon>Cytophagia</taxon>
        <taxon>Cytophagales</taxon>
        <taxon>Spirosomataceae</taxon>
        <taxon>Runella</taxon>
    </lineage>
</organism>
<dbReference type="AlphaFoldDB" id="A0A7W6EQ99"/>
<evidence type="ECO:0008006" key="4">
    <source>
        <dbReference type="Google" id="ProtNLM"/>
    </source>
</evidence>
<dbReference type="Proteomes" id="UP000541352">
    <property type="component" value="Unassembled WGS sequence"/>
</dbReference>
<feature type="chain" id="PRO_5031121765" description="Late embryogenesis abundant protein LEA-2 subgroup domain-containing protein" evidence="1">
    <location>
        <begin position="19"/>
        <end position="162"/>
    </location>
</feature>
<reference evidence="2 3" key="1">
    <citation type="submission" date="2020-08" db="EMBL/GenBank/DDBJ databases">
        <title>Genomic Encyclopedia of Type Strains, Phase IV (KMG-IV): sequencing the most valuable type-strain genomes for metagenomic binning, comparative biology and taxonomic classification.</title>
        <authorList>
            <person name="Goeker M."/>
        </authorList>
    </citation>
    <scope>NUCLEOTIDE SEQUENCE [LARGE SCALE GENOMIC DNA]</scope>
    <source>
        <strain evidence="2 3">DSM 17976</strain>
    </source>
</reference>
<keyword evidence="1" id="KW-0732">Signal</keyword>
<gene>
    <name evidence="2" type="ORF">FHS57_002192</name>
</gene>
<evidence type="ECO:0000313" key="2">
    <source>
        <dbReference type="EMBL" id="MBB3838187.1"/>
    </source>
</evidence>
<accession>A0A7W6EQ99</accession>
<dbReference type="RefSeq" id="WP_183973394.1">
    <property type="nucleotide sequence ID" value="NZ_JACIBY010000004.1"/>
</dbReference>
<sequence>MKSLVLLLLSAITFSVFGQKTVNSTLKLENVIFGNCSIASIPFKYSIKNLGPETFVFHASPSTPIDDLTFNVYLSQNETIETGILGGENDLRVGSAVPAQYTLNNGQLAVNKIAVPVRNPPYSSYRFMIVEVVYSSGPSMSGSTFISKKYRVSSGQVVFDNP</sequence>
<comment type="caution">
    <text evidence="2">The sequence shown here is derived from an EMBL/GenBank/DDBJ whole genome shotgun (WGS) entry which is preliminary data.</text>
</comment>
<keyword evidence="3" id="KW-1185">Reference proteome</keyword>
<evidence type="ECO:0000313" key="3">
    <source>
        <dbReference type="Proteomes" id="UP000541352"/>
    </source>
</evidence>
<proteinExistence type="predicted"/>
<protein>
    <recommendedName>
        <fullName evidence="4">Late embryogenesis abundant protein LEA-2 subgroup domain-containing protein</fullName>
    </recommendedName>
</protein>
<evidence type="ECO:0000256" key="1">
    <source>
        <dbReference type="SAM" id="SignalP"/>
    </source>
</evidence>
<name>A0A7W6EQ99_9BACT</name>
<dbReference type="EMBL" id="JACIBY010000004">
    <property type="protein sequence ID" value="MBB3838187.1"/>
    <property type="molecule type" value="Genomic_DNA"/>
</dbReference>
<feature type="signal peptide" evidence="1">
    <location>
        <begin position="1"/>
        <end position="18"/>
    </location>
</feature>